<dbReference type="PIRSF" id="PIRSF014899">
    <property type="entry name" value="UCP014899"/>
    <property type="match status" value="1"/>
</dbReference>
<dbReference type="InParanoid" id="B2A6S5"/>
<dbReference type="AlphaFoldDB" id="B2A6S5"/>
<feature type="domain" description="Microbial-type PARG catalytic" evidence="1">
    <location>
        <begin position="15"/>
        <end position="177"/>
    </location>
</feature>
<dbReference type="PANTHER" id="PTHR35596:SF1">
    <property type="entry name" value="MICROBIAL-TYPE PARG CATALYTIC DOMAIN-CONTAINING PROTEIN"/>
    <property type="match status" value="1"/>
</dbReference>
<reference evidence="2 3" key="2">
    <citation type="journal article" date="2011" name="J. Bacteriol.">
        <title>Complete genome sequence of the anaerobic, halophilic alkalithermophile Natranaerobius thermophilus JW/NM-WN-LF.</title>
        <authorList>
            <person name="Zhao B."/>
            <person name="Mesbah N.M."/>
            <person name="Dalin E."/>
            <person name="Goodwin L."/>
            <person name="Nolan M."/>
            <person name="Pitluck S."/>
            <person name="Chertkov O."/>
            <person name="Brettin T.S."/>
            <person name="Han J."/>
            <person name="Larimer F.W."/>
            <person name="Land M.L."/>
            <person name="Hauser L."/>
            <person name="Kyrpides N."/>
            <person name="Wiegel J."/>
        </authorList>
    </citation>
    <scope>NUCLEOTIDE SEQUENCE [LARGE SCALE GENOMIC DNA]</scope>
    <source>
        <strain evidence="3">ATCC BAA-1301 / DSM 18059 / JW/NM-WN-LF</strain>
    </source>
</reference>
<dbReference type="SUPFAM" id="SSF52949">
    <property type="entry name" value="Macro domain-like"/>
    <property type="match status" value="1"/>
</dbReference>
<name>B2A6S5_NATTJ</name>
<dbReference type="NCBIfam" id="TIGR02452">
    <property type="entry name" value="TIGR02452 family protein"/>
    <property type="match status" value="1"/>
</dbReference>
<dbReference type="InterPro" id="IPR043472">
    <property type="entry name" value="Macro_dom-like"/>
</dbReference>
<evidence type="ECO:0000259" key="1">
    <source>
        <dbReference type="Pfam" id="PF10021"/>
    </source>
</evidence>
<dbReference type="HOGENOM" id="CLU_024412_4_1_9"/>
<accession>B2A6S5</accession>
<gene>
    <name evidence="2" type="ordered locus">Nther_0611</name>
</gene>
<dbReference type="PANTHER" id="PTHR35596">
    <property type="entry name" value="DUF2263 DOMAIN-CONTAINING PROTEIN"/>
    <property type="match status" value="1"/>
</dbReference>
<dbReference type="STRING" id="457570.Nther_0611"/>
<dbReference type="eggNOG" id="COG4295">
    <property type="taxonomic scope" value="Bacteria"/>
</dbReference>
<dbReference type="InterPro" id="IPR019261">
    <property type="entry name" value="PARG_cat_microbial"/>
</dbReference>
<evidence type="ECO:0000313" key="3">
    <source>
        <dbReference type="Proteomes" id="UP000001683"/>
    </source>
</evidence>
<evidence type="ECO:0000313" key="2">
    <source>
        <dbReference type="EMBL" id="ACB84206.1"/>
    </source>
</evidence>
<dbReference type="Gene3D" id="3.40.220.10">
    <property type="entry name" value="Leucine Aminopeptidase, subunit E, domain 1"/>
    <property type="match status" value="1"/>
</dbReference>
<dbReference type="Proteomes" id="UP000001683">
    <property type="component" value="Chromosome"/>
</dbReference>
<sequence length="303" mass="33970">MSRQSDTSQIRAQTARETLEIIDKGGYYNDHKEWVGLGSSIDHCVKNTRLYSPEDFSKIKDYASQKLASRKSASNASEISQLKDRVLEIALESTLAAANRLLQLGYHPVCLNFASAKNPGGGFLKGSGAQEESLSRASALYASISRQKEYYRQNKQYSSALYTDHMIYSPQVPVFRDDQDRLLKKPYQVAFITAPAVNAGVVRSKEPDNIHLIEETMVERIQKIICLAVYHGHSAIVLGAFGCGVFKNDPEKVAEYFHRCLFDVDEVGELGYLFDKIVFAILARSKNSPYTTFKRSLIADQAY</sequence>
<reference evidence="2 3" key="1">
    <citation type="submission" date="2008-04" db="EMBL/GenBank/DDBJ databases">
        <title>Complete sequence of chromosome of Natranaerobius thermophilus JW/NM-WN-LF.</title>
        <authorList>
            <consortium name="US DOE Joint Genome Institute"/>
            <person name="Copeland A."/>
            <person name="Lucas S."/>
            <person name="Lapidus A."/>
            <person name="Glavina del Rio T."/>
            <person name="Dalin E."/>
            <person name="Tice H."/>
            <person name="Bruce D."/>
            <person name="Goodwin L."/>
            <person name="Pitluck S."/>
            <person name="Chertkov O."/>
            <person name="Brettin T."/>
            <person name="Detter J.C."/>
            <person name="Han C."/>
            <person name="Kuske C.R."/>
            <person name="Schmutz J."/>
            <person name="Larimer F."/>
            <person name="Land M."/>
            <person name="Hauser L."/>
            <person name="Kyrpides N."/>
            <person name="Lykidis A."/>
            <person name="Mesbah N.M."/>
            <person name="Wiegel J."/>
        </authorList>
    </citation>
    <scope>NUCLEOTIDE SEQUENCE [LARGE SCALE GENOMIC DNA]</scope>
    <source>
        <strain evidence="3">ATCC BAA-1301 / DSM 18059 / JW/NM-WN-LF</strain>
    </source>
</reference>
<dbReference type="RefSeq" id="WP_012447091.1">
    <property type="nucleotide sequence ID" value="NC_010718.1"/>
</dbReference>
<dbReference type="EMBL" id="CP001034">
    <property type="protein sequence ID" value="ACB84206.1"/>
    <property type="molecule type" value="Genomic_DNA"/>
</dbReference>
<dbReference type="Pfam" id="PF10021">
    <property type="entry name" value="PARG_cat_microb"/>
    <property type="match status" value="1"/>
</dbReference>
<dbReference type="InterPro" id="IPR012664">
    <property type="entry name" value="CHP02452"/>
</dbReference>
<dbReference type="KEGG" id="nth:Nther_0611"/>
<protein>
    <recommendedName>
        <fullName evidence="1">Microbial-type PARG catalytic domain-containing protein</fullName>
    </recommendedName>
</protein>
<organism evidence="2 3">
    <name type="scientific">Natranaerobius thermophilus (strain ATCC BAA-1301 / DSM 18059 / JW/NM-WN-LF)</name>
    <dbReference type="NCBI Taxonomy" id="457570"/>
    <lineage>
        <taxon>Bacteria</taxon>
        <taxon>Bacillati</taxon>
        <taxon>Bacillota</taxon>
        <taxon>Clostridia</taxon>
        <taxon>Natranaerobiales</taxon>
        <taxon>Natranaerobiaceae</taxon>
        <taxon>Natranaerobius</taxon>
    </lineage>
</organism>
<proteinExistence type="predicted"/>
<keyword evidence="3" id="KW-1185">Reference proteome</keyword>